<evidence type="ECO:0000256" key="1">
    <source>
        <dbReference type="SAM" id="MobiDB-lite"/>
    </source>
</evidence>
<accession>A0AB39YKH7</accession>
<dbReference type="AlphaFoldDB" id="A0AB39YKH7"/>
<evidence type="ECO:0000313" key="2">
    <source>
        <dbReference type="EMBL" id="XDV70815.1"/>
    </source>
</evidence>
<reference evidence="2" key="1">
    <citation type="submission" date="2024-07" db="EMBL/GenBank/DDBJ databases">
        <authorList>
            <person name="Li J."/>
            <person name="Wei H."/>
            <person name="Ma J."/>
        </authorList>
    </citation>
    <scope>NUCLEOTIDE SEQUENCE</scope>
    <source>
        <strain evidence="2">AMU7</strain>
    </source>
</reference>
<name>A0AB39YKH7_9MICC</name>
<dbReference type="SUPFAM" id="SSF88659">
    <property type="entry name" value="Sigma3 and sigma4 domains of RNA polymerase sigma factors"/>
    <property type="match status" value="1"/>
</dbReference>
<dbReference type="Pfam" id="PF13384">
    <property type="entry name" value="HTH_23"/>
    <property type="match status" value="1"/>
</dbReference>
<dbReference type="InterPro" id="IPR013324">
    <property type="entry name" value="RNA_pol_sigma_r3/r4-like"/>
</dbReference>
<sequence length="97" mass="10466">MSRSSPQGWKAEVATTLRAIQEVRQTCDNTELATVKHARKAGLSWAEIATALGVSRQAVWERWHEIDETLPKNDQWGPSALNDTASAGSAATDSSSA</sequence>
<protein>
    <submittedName>
        <fullName evidence="2">AsnC family protein</fullName>
    </submittedName>
</protein>
<proteinExistence type="predicted"/>
<dbReference type="RefSeq" id="WP_369745164.1">
    <property type="nucleotide sequence ID" value="NZ_CP165735.1"/>
</dbReference>
<organism evidence="2">
    <name type="scientific">Paenarthrobacter sp. AMU7</name>
    <dbReference type="NCBI Taxonomy" id="3162492"/>
    <lineage>
        <taxon>Bacteria</taxon>
        <taxon>Bacillati</taxon>
        <taxon>Actinomycetota</taxon>
        <taxon>Actinomycetes</taxon>
        <taxon>Micrococcales</taxon>
        <taxon>Micrococcaceae</taxon>
        <taxon>Paenarthrobacter</taxon>
    </lineage>
</organism>
<feature type="compositionally biased region" description="Low complexity" evidence="1">
    <location>
        <begin position="83"/>
        <end position="97"/>
    </location>
</feature>
<feature type="region of interest" description="Disordered" evidence="1">
    <location>
        <begin position="70"/>
        <end position="97"/>
    </location>
</feature>
<dbReference type="EMBL" id="CP165735">
    <property type="protein sequence ID" value="XDV70815.1"/>
    <property type="molecule type" value="Genomic_DNA"/>
</dbReference>
<gene>
    <name evidence="2" type="ORF">ABQM86_17895</name>
</gene>